<dbReference type="Proteomes" id="UP000324748">
    <property type="component" value="Unassembled WGS sequence"/>
</dbReference>
<protein>
    <submittedName>
        <fullName evidence="2">Uncharacterized protein</fullName>
    </submittedName>
</protein>
<keyword evidence="1" id="KW-0732">Signal</keyword>
<comment type="caution">
    <text evidence="2">The sequence shown here is derived from an EMBL/GenBank/DDBJ whole genome shotgun (WGS) entry which is preliminary data.</text>
</comment>
<evidence type="ECO:0000313" key="3">
    <source>
        <dbReference type="Proteomes" id="UP000324748"/>
    </source>
</evidence>
<sequence length="109" mass="11326">MNLTTNLIAALLLVVFVEGRGGPGTDPNKAYACTLNPQCPTGFCIAKTGSNTYAVRKAREDNLFSCANEPIGNSAATGTLCCPPTFVGEGQQKITNGNVLFTTCVAPDP</sequence>
<reference evidence="2 3" key="1">
    <citation type="submission" date="2019-05" db="EMBL/GenBank/DDBJ databases">
        <title>Emergence of the Ug99 lineage of the wheat stem rust pathogen through somatic hybridization.</title>
        <authorList>
            <person name="Li F."/>
            <person name="Upadhyaya N.M."/>
            <person name="Sperschneider J."/>
            <person name="Matny O."/>
            <person name="Nguyen-Phuc H."/>
            <person name="Mago R."/>
            <person name="Raley C."/>
            <person name="Miller M.E."/>
            <person name="Silverstein K.A.T."/>
            <person name="Henningsen E."/>
            <person name="Hirsch C.D."/>
            <person name="Visser B."/>
            <person name="Pretorius Z.A."/>
            <person name="Steffenson B.J."/>
            <person name="Schwessinger B."/>
            <person name="Dodds P.N."/>
            <person name="Figueroa M."/>
        </authorList>
    </citation>
    <scope>NUCLEOTIDE SEQUENCE [LARGE SCALE GENOMIC DNA]</scope>
    <source>
        <strain evidence="2">21-0</strain>
    </source>
</reference>
<feature type="signal peptide" evidence="1">
    <location>
        <begin position="1"/>
        <end position="19"/>
    </location>
</feature>
<dbReference type="AlphaFoldDB" id="A0A5B0PJ72"/>
<proteinExistence type="predicted"/>
<name>A0A5B0PJ72_PUCGR</name>
<keyword evidence="3" id="KW-1185">Reference proteome</keyword>
<dbReference type="EMBL" id="VSWC01000053">
    <property type="protein sequence ID" value="KAA1101695.1"/>
    <property type="molecule type" value="Genomic_DNA"/>
</dbReference>
<accession>A0A5B0PJ72</accession>
<evidence type="ECO:0000313" key="2">
    <source>
        <dbReference type="EMBL" id="KAA1101695.1"/>
    </source>
</evidence>
<organism evidence="2 3">
    <name type="scientific">Puccinia graminis f. sp. tritici</name>
    <dbReference type="NCBI Taxonomy" id="56615"/>
    <lineage>
        <taxon>Eukaryota</taxon>
        <taxon>Fungi</taxon>
        <taxon>Dikarya</taxon>
        <taxon>Basidiomycota</taxon>
        <taxon>Pucciniomycotina</taxon>
        <taxon>Pucciniomycetes</taxon>
        <taxon>Pucciniales</taxon>
        <taxon>Pucciniaceae</taxon>
        <taxon>Puccinia</taxon>
    </lineage>
</organism>
<gene>
    <name evidence="2" type="ORF">PGT21_027885</name>
</gene>
<evidence type="ECO:0000256" key="1">
    <source>
        <dbReference type="SAM" id="SignalP"/>
    </source>
</evidence>
<feature type="chain" id="PRO_5022755049" evidence="1">
    <location>
        <begin position="20"/>
        <end position="109"/>
    </location>
</feature>